<dbReference type="OrthoDB" id="4964541at2"/>
<accession>A0A9X4S8M0</accession>
<keyword evidence="12" id="KW-1185">Reference proteome</keyword>
<evidence type="ECO:0000313" key="12">
    <source>
        <dbReference type="Proteomes" id="UP001152876"/>
    </source>
</evidence>
<comment type="subunit">
    <text evidence="9">The complex comprises the extracytoplasmic solute receptor protein and the two transmembrane proteins.</text>
</comment>
<feature type="domain" description="Tripartite ATP-independent periplasmic transporters DctQ component" evidence="10">
    <location>
        <begin position="21"/>
        <end position="149"/>
    </location>
</feature>
<evidence type="ECO:0000256" key="1">
    <source>
        <dbReference type="ARBA" id="ARBA00004429"/>
    </source>
</evidence>
<proteinExistence type="inferred from homology"/>
<evidence type="ECO:0000256" key="8">
    <source>
        <dbReference type="ARBA" id="ARBA00038436"/>
    </source>
</evidence>
<gene>
    <name evidence="11" type="ORF">H010_02507</name>
</gene>
<evidence type="ECO:0000256" key="5">
    <source>
        <dbReference type="ARBA" id="ARBA00022692"/>
    </source>
</evidence>
<dbReference type="EMBL" id="AOGK01000002">
    <property type="protein sequence ID" value="MDG5974104.1"/>
    <property type="molecule type" value="Genomic_DNA"/>
</dbReference>
<organism evidence="11 12">
    <name type="scientific">Hydrogenophaga taeniospiralis CCUG 15921</name>
    <dbReference type="NCBI Taxonomy" id="1281780"/>
    <lineage>
        <taxon>Bacteria</taxon>
        <taxon>Pseudomonadati</taxon>
        <taxon>Pseudomonadota</taxon>
        <taxon>Betaproteobacteria</taxon>
        <taxon>Burkholderiales</taxon>
        <taxon>Comamonadaceae</taxon>
        <taxon>Hydrogenophaga</taxon>
    </lineage>
</organism>
<dbReference type="GO" id="GO:0022857">
    <property type="term" value="F:transmembrane transporter activity"/>
    <property type="evidence" value="ECO:0007669"/>
    <property type="project" value="UniProtKB-UniRule"/>
</dbReference>
<dbReference type="InterPro" id="IPR007387">
    <property type="entry name" value="TRAP_DctQ"/>
</dbReference>
<keyword evidence="6 9" id="KW-1133">Transmembrane helix</keyword>
<evidence type="ECO:0000256" key="4">
    <source>
        <dbReference type="ARBA" id="ARBA00022519"/>
    </source>
</evidence>
<dbReference type="AlphaFoldDB" id="A0A9X4S8M0"/>
<feature type="transmembrane region" description="Helical" evidence="9">
    <location>
        <begin position="122"/>
        <end position="142"/>
    </location>
</feature>
<evidence type="ECO:0000256" key="3">
    <source>
        <dbReference type="ARBA" id="ARBA00022475"/>
    </source>
</evidence>
<comment type="function">
    <text evidence="9">Part of the tripartite ATP-independent periplasmic (TRAP) transport system.</text>
</comment>
<dbReference type="GO" id="GO:0005886">
    <property type="term" value="C:plasma membrane"/>
    <property type="evidence" value="ECO:0007669"/>
    <property type="project" value="UniProtKB-SubCell"/>
</dbReference>
<comment type="caution">
    <text evidence="11">The sequence shown here is derived from an EMBL/GenBank/DDBJ whole genome shotgun (WGS) entry which is preliminary data.</text>
</comment>
<keyword evidence="7 9" id="KW-0472">Membrane</keyword>
<dbReference type="Pfam" id="PF04290">
    <property type="entry name" value="DctQ"/>
    <property type="match status" value="1"/>
</dbReference>
<evidence type="ECO:0000313" key="11">
    <source>
        <dbReference type="EMBL" id="MDG5974104.1"/>
    </source>
</evidence>
<dbReference type="PANTHER" id="PTHR35011">
    <property type="entry name" value="2,3-DIKETO-L-GULONATE TRAP TRANSPORTER SMALL PERMEASE PROTEIN YIAM"/>
    <property type="match status" value="1"/>
</dbReference>
<dbReference type="RefSeq" id="WP_068170604.1">
    <property type="nucleotide sequence ID" value="NZ_AOGK01000002.1"/>
</dbReference>
<evidence type="ECO:0000256" key="6">
    <source>
        <dbReference type="ARBA" id="ARBA00022989"/>
    </source>
</evidence>
<reference evidence="11" key="1">
    <citation type="submission" date="2013-01" db="EMBL/GenBank/DDBJ databases">
        <title>Genome draft of Hydrogenophaga taeniospiralis 2K1.</title>
        <authorList>
            <person name="Gomila M."/>
            <person name="Lalucat J."/>
        </authorList>
    </citation>
    <scope>NUCLEOTIDE SEQUENCE</scope>
    <source>
        <strain evidence="11">CCUG 15921</strain>
    </source>
</reference>
<keyword evidence="3" id="KW-1003">Cell membrane</keyword>
<keyword evidence="4 9" id="KW-0997">Cell inner membrane</keyword>
<protein>
    <recommendedName>
        <fullName evidence="9">TRAP transporter small permease protein</fullName>
    </recommendedName>
</protein>
<keyword evidence="2 9" id="KW-0813">Transport</keyword>
<dbReference type="InterPro" id="IPR055348">
    <property type="entry name" value="DctQ"/>
</dbReference>
<evidence type="ECO:0000256" key="7">
    <source>
        <dbReference type="ARBA" id="ARBA00023136"/>
    </source>
</evidence>
<sequence>MRRWLQRAADVVGATLFAALFGVFLVQITARFGFNRPLPWTDELAVILYVWVILWASAFMVKAREHVMFDLAYNSVGPRQRRAMRVLGSTMLAVLAAVAIPGSWDYIRFMDREGTPVLGLSFMWVFLPFVLMLAAVVVRYGWIAWRALRGDGDDA</sequence>
<keyword evidence="5 9" id="KW-0812">Transmembrane</keyword>
<evidence type="ECO:0000256" key="2">
    <source>
        <dbReference type="ARBA" id="ARBA00022448"/>
    </source>
</evidence>
<evidence type="ECO:0000256" key="9">
    <source>
        <dbReference type="RuleBase" id="RU369079"/>
    </source>
</evidence>
<dbReference type="Proteomes" id="UP001152876">
    <property type="component" value="Unassembled WGS sequence"/>
</dbReference>
<feature type="transmembrane region" description="Helical" evidence="9">
    <location>
        <begin position="12"/>
        <end position="34"/>
    </location>
</feature>
<dbReference type="GO" id="GO:0015740">
    <property type="term" value="P:C4-dicarboxylate transport"/>
    <property type="evidence" value="ECO:0007669"/>
    <property type="project" value="TreeGrafter"/>
</dbReference>
<feature type="transmembrane region" description="Helical" evidence="9">
    <location>
        <begin position="83"/>
        <end position="102"/>
    </location>
</feature>
<comment type="similarity">
    <text evidence="8 9">Belongs to the TRAP transporter small permease family.</text>
</comment>
<name>A0A9X4S8M0_9BURK</name>
<feature type="transmembrane region" description="Helical" evidence="9">
    <location>
        <begin position="46"/>
        <end position="63"/>
    </location>
</feature>
<comment type="subcellular location">
    <subcellularLocation>
        <location evidence="1 9">Cell inner membrane</location>
        <topology evidence="1 9">Multi-pass membrane protein</topology>
    </subcellularLocation>
</comment>
<dbReference type="PANTHER" id="PTHR35011:SF2">
    <property type="entry name" value="2,3-DIKETO-L-GULONATE TRAP TRANSPORTER SMALL PERMEASE PROTEIN YIAM"/>
    <property type="match status" value="1"/>
</dbReference>
<evidence type="ECO:0000259" key="10">
    <source>
        <dbReference type="Pfam" id="PF04290"/>
    </source>
</evidence>